<name>A0A2H1WAL6_SPOFR</name>
<protein>
    <submittedName>
        <fullName evidence="1">SFRICE_007887</fullName>
    </submittedName>
</protein>
<organism evidence="1">
    <name type="scientific">Spodoptera frugiperda</name>
    <name type="common">Fall armyworm</name>
    <dbReference type="NCBI Taxonomy" id="7108"/>
    <lineage>
        <taxon>Eukaryota</taxon>
        <taxon>Metazoa</taxon>
        <taxon>Ecdysozoa</taxon>
        <taxon>Arthropoda</taxon>
        <taxon>Hexapoda</taxon>
        <taxon>Insecta</taxon>
        <taxon>Pterygota</taxon>
        <taxon>Neoptera</taxon>
        <taxon>Endopterygota</taxon>
        <taxon>Lepidoptera</taxon>
        <taxon>Glossata</taxon>
        <taxon>Ditrysia</taxon>
        <taxon>Noctuoidea</taxon>
        <taxon>Noctuidae</taxon>
        <taxon>Amphipyrinae</taxon>
        <taxon>Spodoptera</taxon>
    </lineage>
</organism>
<accession>A0A2H1WAL6</accession>
<evidence type="ECO:0000313" key="1">
    <source>
        <dbReference type="EMBL" id="SOQ50129.1"/>
    </source>
</evidence>
<dbReference type="EMBL" id="ODYU01007400">
    <property type="protein sequence ID" value="SOQ50129.1"/>
    <property type="molecule type" value="Genomic_DNA"/>
</dbReference>
<reference evidence="1" key="1">
    <citation type="submission" date="2016-07" db="EMBL/GenBank/DDBJ databases">
        <authorList>
            <person name="Bretaudeau A."/>
        </authorList>
    </citation>
    <scope>NUCLEOTIDE SEQUENCE</scope>
    <source>
        <strain evidence="1">Rice</strain>
        <tissue evidence="1">Whole body</tissue>
    </source>
</reference>
<dbReference type="AlphaFoldDB" id="A0A2H1WAL6"/>
<gene>
    <name evidence="1" type="ORF">SFRICE_007887</name>
</gene>
<sequence>MVLFNKSCAMLRCYGCVWLSPIIFIGTHSLALDLDCTVGAVAAQLAAAQRGVKSSNKITSSALGEARGSARLLLTKNHHVPISAFRAGAPVNPLGSPQFWKAIFSLVLGTEGLEM</sequence>
<proteinExistence type="predicted"/>